<dbReference type="InterPro" id="IPR052021">
    <property type="entry name" value="Type-I_RS_S_subunit"/>
</dbReference>
<feature type="region of interest" description="Disordered" evidence="4">
    <location>
        <begin position="28"/>
        <end position="48"/>
    </location>
</feature>
<evidence type="ECO:0000313" key="6">
    <source>
        <dbReference type="EMBL" id="MBM3331725.1"/>
    </source>
</evidence>
<evidence type="ECO:0000313" key="7">
    <source>
        <dbReference type="Proteomes" id="UP000779900"/>
    </source>
</evidence>
<dbReference type="PANTHER" id="PTHR30408">
    <property type="entry name" value="TYPE-1 RESTRICTION ENZYME ECOKI SPECIFICITY PROTEIN"/>
    <property type="match status" value="1"/>
</dbReference>
<organism evidence="6 7">
    <name type="scientific">candidate division WOR-3 bacterium</name>
    <dbReference type="NCBI Taxonomy" id="2052148"/>
    <lineage>
        <taxon>Bacteria</taxon>
        <taxon>Bacteria division WOR-3</taxon>
    </lineage>
</organism>
<accession>A0A938BRL0</accession>
<reference evidence="6" key="1">
    <citation type="submission" date="2019-03" db="EMBL/GenBank/DDBJ databases">
        <title>Lake Tanganyika Metagenome-Assembled Genomes (MAGs).</title>
        <authorList>
            <person name="Tran P."/>
        </authorList>
    </citation>
    <scope>NUCLEOTIDE SEQUENCE</scope>
    <source>
        <strain evidence="6">K_DeepCast_150m_m2_040</strain>
    </source>
</reference>
<feature type="compositionally biased region" description="Basic residues" evidence="4">
    <location>
        <begin position="30"/>
        <end position="46"/>
    </location>
</feature>
<dbReference type="GO" id="GO:0009307">
    <property type="term" value="P:DNA restriction-modification system"/>
    <property type="evidence" value="ECO:0007669"/>
    <property type="project" value="UniProtKB-KW"/>
</dbReference>
<dbReference type="Pfam" id="PF01420">
    <property type="entry name" value="Methylase_S"/>
    <property type="match status" value="1"/>
</dbReference>
<dbReference type="SUPFAM" id="SSF116734">
    <property type="entry name" value="DNA methylase specificity domain"/>
    <property type="match status" value="2"/>
</dbReference>
<keyword evidence="3" id="KW-0238">DNA-binding</keyword>
<dbReference type="InterPro" id="IPR000055">
    <property type="entry name" value="Restrct_endonuc_typeI_TRD"/>
</dbReference>
<dbReference type="EMBL" id="VGIR01000041">
    <property type="protein sequence ID" value="MBM3331725.1"/>
    <property type="molecule type" value="Genomic_DNA"/>
</dbReference>
<evidence type="ECO:0000256" key="2">
    <source>
        <dbReference type="ARBA" id="ARBA00022747"/>
    </source>
</evidence>
<dbReference type="InterPro" id="IPR044946">
    <property type="entry name" value="Restrct_endonuc_typeI_TRD_sf"/>
</dbReference>
<comment type="similarity">
    <text evidence="1">Belongs to the type-I restriction system S methylase family.</text>
</comment>
<dbReference type="AlphaFoldDB" id="A0A938BRL0"/>
<sequence length="470" mass="53043">MGHSCNHRGQRLQLGRWEIQADRCGEAARRRPAQAHQRRPRHRGRYHQGSAEAIEGRGGVLTRRTVARLSNVLNVQNGFAFDSELFAEGDGVPLVRIRDLPRSRTEATYTGPFRDEFLIHDGDYLIGMDGDFGCYQWGGPTALLNQRVCRLTNFAPVVEPRYIYYWINDELAAIQHRTAFVTVKHLSSKQILDLEIDLPPLSEQRRIVEILDQADAIRKKRTEADKLTERILPALFYQMFGDPATNPRRWPVLPLADLASSGPQYGANASSDVWTPGAPRYVRITDVDDKGRLREDSVVTVAAGDWAEYALRPGDLLFARSGATVGKTFMYRESHGPCVFAGYMIRFGLDTSQIEPWVAFAYTQTPHYLAWVAVKKRSAAQPNINGQEYAGLLVPRPDRALQRRFAAAANGLEALAAKRRSANAQMEATQSTLLHRAFSGELTAKWREKNKALVEREMVEQKRVLEARRC</sequence>
<dbReference type="PANTHER" id="PTHR30408:SF12">
    <property type="entry name" value="TYPE I RESTRICTION ENZYME MJAVIII SPECIFICITY SUBUNIT"/>
    <property type="match status" value="1"/>
</dbReference>
<dbReference type="GO" id="GO:0003677">
    <property type="term" value="F:DNA binding"/>
    <property type="evidence" value="ECO:0007669"/>
    <property type="project" value="UniProtKB-KW"/>
</dbReference>
<protein>
    <recommendedName>
        <fullName evidence="5">Type I restriction modification DNA specificity domain-containing protein</fullName>
    </recommendedName>
</protein>
<proteinExistence type="inferred from homology"/>
<dbReference type="CDD" id="cd17521">
    <property type="entry name" value="RMtype1_S_Sau13435ORF2165P_TRD2-CR2_like"/>
    <property type="match status" value="1"/>
</dbReference>
<comment type="caution">
    <text evidence="6">The sequence shown here is derived from an EMBL/GenBank/DDBJ whole genome shotgun (WGS) entry which is preliminary data.</text>
</comment>
<feature type="domain" description="Type I restriction modification DNA specificity" evidence="5">
    <location>
        <begin position="66"/>
        <end position="221"/>
    </location>
</feature>
<dbReference type="Gene3D" id="3.90.220.20">
    <property type="entry name" value="DNA methylase specificity domains"/>
    <property type="match status" value="2"/>
</dbReference>
<evidence type="ECO:0000259" key="5">
    <source>
        <dbReference type="Pfam" id="PF01420"/>
    </source>
</evidence>
<dbReference type="CDD" id="cd17257">
    <property type="entry name" value="RMtype1_S_EcoBI-TRD1-CR1_like"/>
    <property type="match status" value="1"/>
</dbReference>
<dbReference type="Proteomes" id="UP000779900">
    <property type="component" value="Unassembled WGS sequence"/>
</dbReference>
<evidence type="ECO:0000256" key="1">
    <source>
        <dbReference type="ARBA" id="ARBA00010923"/>
    </source>
</evidence>
<gene>
    <name evidence="6" type="ORF">FJY68_07745</name>
</gene>
<keyword evidence="2" id="KW-0680">Restriction system</keyword>
<evidence type="ECO:0000256" key="4">
    <source>
        <dbReference type="SAM" id="MobiDB-lite"/>
    </source>
</evidence>
<name>A0A938BRL0_UNCW3</name>
<evidence type="ECO:0000256" key="3">
    <source>
        <dbReference type="ARBA" id="ARBA00023125"/>
    </source>
</evidence>